<comment type="caution">
    <text evidence="2">The sequence shown here is derived from an EMBL/GenBank/DDBJ whole genome shotgun (WGS) entry which is preliminary data.</text>
</comment>
<dbReference type="RefSeq" id="WP_052761619.1">
    <property type="nucleotide sequence ID" value="NZ_LBNO01000075.1"/>
</dbReference>
<dbReference type="AlphaFoldDB" id="A0A1A0QRX6"/>
<reference evidence="2 3" key="1">
    <citation type="submission" date="2017-02" db="EMBL/GenBank/DDBJ databases">
        <title>The new phylogeny of genus Mycobacterium.</title>
        <authorList>
            <person name="Tortoli E."/>
            <person name="Trovato A."/>
            <person name="Cirillo D.M."/>
        </authorList>
    </citation>
    <scope>NUCLEOTIDE SEQUENCE [LARGE SCALE GENOMIC DNA]</scope>
    <source>
        <strain evidence="2 3">FI-09383</strain>
    </source>
</reference>
<evidence type="ECO:0000313" key="3">
    <source>
        <dbReference type="Proteomes" id="UP000192772"/>
    </source>
</evidence>
<accession>A0A1A0QRX6</accession>
<sequence length="84" mass="8872">MAGEFDFIITFPAVAASLLAQFQAVVAPITIFDIPIYLSFEEVAQAWFTNSWRGRPIIGHGADGTADSPDGKPGGWLFGNGGNG</sequence>
<organism evidence="2 3">
    <name type="scientific">Mycolicibacterium elephantis</name>
    <dbReference type="NCBI Taxonomy" id="81858"/>
    <lineage>
        <taxon>Bacteria</taxon>
        <taxon>Bacillati</taxon>
        <taxon>Actinomycetota</taxon>
        <taxon>Actinomycetes</taxon>
        <taxon>Mycobacteriales</taxon>
        <taxon>Mycobacteriaceae</taxon>
        <taxon>Mycolicibacterium</taxon>
    </lineage>
</organism>
<evidence type="ECO:0000313" key="2">
    <source>
        <dbReference type="EMBL" id="ORA61856.1"/>
    </source>
</evidence>
<name>A0A1A0QRX6_9MYCO</name>
<dbReference type="EMBL" id="MVHP01000030">
    <property type="protein sequence ID" value="ORA61856.1"/>
    <property type="molecule type" value="Genomic_DNA"/>
</dbReference>
<gene>
    <name evidence="2" type="ORF">BST23_21015</name>
</gene>
<evidence type="ECO:0000256" key="1">
    <source>
        <dbReference type="SAM" id="MobiDB-lite"/>
    </source>
</evidence>
<protein>
    <recommendedName>
        <fullName evidence="4">PE domain-containing protein</fullName>
    </recommendedName>
</protein>
<proteinExistence type="predicted"/>
<feature type="region of interest" description="Disordered" evidence="1">
    <location>
        <begin position="60"/>
        <end position="84"/>
    </location>
</feature>
<dbReference type="STRING" id="81858.BST23_21015"/>
<feature type="compositionally biased region" description="Gly residues" evidence="1">
    <location>
        <begin position="72"/>
        <end position="84"/>
    </location>
</feature>
<evidence type="ECO:0008006" key="4">
    <source>
        <dbReference type="Google" id="ProtNLM"/>
    </source>
</evidence>
<dbReference type="Proteomes" id="UP000192772">
    <property type="component" value="Unassembled WGS sequence"/>
</dbReference>
<accession>A0A1X0CNV1</accession>